<reference evidence="7" key="1">
    <citation type="submission" date="2025-08" db="UniProtKB">
        <authorList>
            <consortium name="Ensembl"/>
        </authorList>
    </citation>
    <scope>IDENTIFICATION</scope>
</reference>
<dbReference type="PROSITE" id="PS50824">
    <property type="entry name" value="DAPIN"/>
    <property type="match status" value="1"/>
</dbReference>
<proteinExistence type="inferred from homology"/>
<dbReference type="Gene3D" id="1.10.533.10">
    <property type="entry name" value="Death Domain, Fas"/>
    <property type="match status" value="1"/>
</dbReference>
<evidence type="ECO:0000313" key="7">
    <source>
        <dbReference type="Ensembl" id="ENSSDAP00000020382.1"/>
    </source>
</evidence>
<dbReference type="Pfam" id="PF02758">
    <property type="entry name" value="PYRIN"/>
    <property type="match status" value="1"/>
</dbReference>
<comment type="similarity">
    <text evidence="2">Belongs to the HIN-200 family.</text>
</comment>
<evidence type="ECO:0000256" key="1">
    <source>
        <dbReference type="ARBA" id="ARBA00004123"/>
    </source>
</evidence>
<organism evidence="7 8">
    <name type="scientific">Spermophilus dauricus</name>
    <name type="common">Daurian ground squirrel</name>
    <dbReference type="NCBI Taxonomy" id="99837"/>
    <lineage>
        <taxon>Eukaryota</taxon>
        <taxon>Metazoa</taxon>
        <taxon>Chordata</taxon>
        <taxon>Craniata</taxon>
        <taxon>Vertebrata</taxon>
        <taxon>Euteleostomi</taxon>
        <taxon>Mammalia</taxon>
        <taxon>Eutheria</taxon>
        <taxon>Euarchontoglires</taxon>
        <taxon>Glires</taxon>
        <taxon>Rodentia</taxon>
        <taxon>Sciuromorpha</taxon>
        <taxon>Sciuridae</taxon>
        <taxon>Xerinae</taxon>
        <taxon>Marmotini</taxon>
        <taxon>Spermophilus</taxon>
    </lineage>
</organism>
<name>A0A8C9QET2_SPEDA</name>
<dbReference type="Pfam" id="PF02760">
    <property type="entry name" value="HIN"/>
    <property type="match status" value="1"/>
</dbReference>
<feature type="domain" description="HIN-200" evidence="6">
    <location>
        <begin position="160"/>
        <end position="359"/>
    </location>
</feature>
<evidence type="ECO:0000259" key="6">
    <source>
        <dbReference type="PROSITE" id="PS50834"/>
    </source>
</evidence>
<dbReference type="InterPro" id="IPR004021">
    <property type="entry name" value="HIN200/IF120x"/>
</dbReference>
<feature type="compositionally biased region" description="Basic and acidic residues" evidence="4">
    <location>
        <begin position="102"/>
        <end position="123"/>
    </location>
</feature>
<dbReference type="GO" id="GO:0005829">
    <property type="term" value="C:cytosol"/>
    <property type="evidence" value="ECO:0007669"/>
    <property type="project" value="TreeGrafter"/>
</dbReference>
<dbReference type="Ensembl" id="ENSSDAT00000023298.1">
    <property type="protein sequence ID" value="ENSSDAP00000020382.1"/>
    <property type="gene ID" value="ENSSDAG00000018547.1"/>
</dbReference>
<dbReference type="FunFam" id="2.40.50.140:FF:000500">
    <property type="entry name" value="Interferon-activable protein 202"/>
    <property type="match status" value="1"/>
</dbReference>
<dbReference type="SUPFAM" id="SSF159141">
    <property type="entry name" value="HIN-2000 domain-like"/>
    <property type="match status" value="2"/>
</dbReference>
<keyword evidence="3" id="KW-0539">Nucleus</keyword>
<dbReference type="AlphaFoldDB" id="A0A8C9QET2"/>
<dbReference type="SMART" id="SM01289">
    <property type="entry name" value="PYRIN"/>
    <property type="match status" value="1"/>
</dbReference>
<dbReference type="InterPro" id="IPR040205">
    <property type="entry name" value="HIN-200"/>
</dbReference>
<dbReference type="Proteomes" id="UP000694422">
    <property type="component" value="Unplaced"/>
</dbReference>
<dbReference type="Gene3D" id="2.40.50.140">
    <property type="entry name" value="Nucleic acid-binding proteins"/>
    <property type="match status" value="2"/>
</dbReference>
<evidence type="ECO:0000313" key="8">
    <source>
        <dbReference type="Proteomes" id="UP000694422"/>
    </source>
</evidence>
<reference evidence="7" key="2">
    <citation type="submission" date="2025-09" db="UniProtKB">
        <authorList>
            <consortium name="Ensembl"/>
        </authorList>
    </citation>
    <scope>IDENTIFICATION</scope>
</reference>
<sequence>MVNEYKKIVLLVGLEAMKDYEFRLIKSLLAKDLKLTRNMQEDYDRIRIADLMEEKFHRDAGLGKLITLCKDIPALADLAETLKTRRLKGNQGASLTPILSENEIKNSEDPERTQLPPEQDRFMEPSATSEEQTAVCPQTPHGPPPEPSNSPPIKNPGLTTIPTEASEERGHQKGPKEVVVLKVTEPFIYEFKEGGKKMFHATVATESEFFRVKVFDFHLKDKFIPKTVIAISDYIGHNGFLEIYSASSVSHVSTDRKMEISSRLIKNANATPKIEYLCSQCTVKYVNGVYTVYKKDMRKDCTYYGIRDDTGNMEVVVYGWMTYVNCEEGDKINLFCFELAFNEDKWQLKSVRHSYVKVGVLWECDSSKWKLF</sequence>
<dbReference type="InterPro" id="IPR011029">
    <property type="entry name" value="DEATH-like_dom_sf"/>
</dbReference>
<evidence type="ECO:0000256" key="2">
    <source>
        <dbReference type="ARBA" id="ARBA00008647"/>
    </source>
</evidence>
<feature type="domain" description="Pyrin" evidence="5">
    <location>
        <begin position="1"/>
        <end position="88"/>
    </location>
</feature>
<evidence type="ECO:0000256" key="4">
    <source>
        <dbReference type="SAM" id="MobiDB-lite"/>
    </source>
</evidence>
<accession>A0A8C9QET2</accession>
<dbReference type="GO" id="GO:0002218">
    <property type="term" value="P:activation of innate immune response"/>
    <property type="evidence" value="ECO:0007669"/>
    <property type="project" value="InterPro"/>
</dbReference>
<dbReference type="GO" id="GO:0005654">
    <property type="term" value="C:nucleoplasm"/>
    <property type="evidence" value="ECO:0007669"/>
    <property type="project" value="TreeGrafter"/>
</dbReference>
<dbReference type="PANTHER" id="PTHR12200:SF24">
    <property type="entry name" value="INTERFERON ACTIVATED GENE 207-RELATED"/>
    <property type="match status" value="1"/>
</dbReference>
<dbReference type="PROSITE" id="PS50834">
    <property type="entry name" value="HIN_200"/>
    <property type="match status" value="1"/>
</dbReference>
<feature type="compositionally biased region" description="Pro residues" evidence="4">
    <location>
        <begin position="140"/>
        <end position="154"/>
    </location>
</feature>
<dbReference type="GO" id="GO:0035458">
    <property type="term" value="P:cellular response to interferon-beta"/>
    <property type="evidence" value="ECO:0007669"/>
    <property type="project" value="InterPro"/>
</dbReference>
<dbReference type="PANTHER" id="PTHR12200">
    <property type="entry name" value="INTERFERON-INDUCIBLE PROTEIN AIM2 FAMILY MEMBER"/>
    <property type="match status" value="1"/>
</dbReference>
<feature type="compositionally biased region" description="Polar residues" evidence="4">
    <location>
        <begin position="126"/>
        <end position="136"/>
    </location>
</feature>
<evidence type="ECO:0000256" key="3">
    <source>
        <dbReference type="ARBA" id="ARBA00023242"/>
    </source>
</evidence>
<evidence type="ECO:0000259" key="5">
    <source>
        <dbReference type="PROSITE" id="PS50824"/>
    </source>
</evidence>
<protein>
    <submittedName>
        <fullName evidence="7">Uncharacterized protein</fullName>
    </submittedName>
</protein>
<keyword evidence="8" id="KW-1185">Reference proteome</keyword>
<comment type="subcellular location">
    <subcellularLocation>
        <location evidence="1">Nucleus</location>
    </subcellularLocation>
</comment>
<dbReference type="FunFam" id="1.10.533.10:FF:000011">
    <property type="entry name" value="Myeloid cell nuclear differentiation antigen"/>
    <property type="match status" value="1"/>
</dbReference>
<dbReference type="FunFam" id="2.40.50.140:FF:000101">
    <property type="entry name" value="Myeloid cell nuclear differentiation antigen"/>
    <property type="match status" value="1"/>
</dbReference>
<dbReference type="CDD" id="cd08305">
    <property type="entry name" value="Pyrin"/>
    <property type="match status" value="1"/>
</dbReference>
<feature type="region of interest" description="Disordered" evidence="4">
    <location>
        <begin position="93"/>
        <end position="173"/>
    </location>
</feature>
<dbReference type="InterPro" id="IPR004020">
    <property type="entry name" value="DAPIN"/>
</dbReference>
<dbReference type="GO" id="GO:0003690">
    <property type="term" value="F:double-stranded DNA binding"/>
    <property type="evidence" value="ECO:0007669"/>
    <property type="project" value="TreeGrafter"/>
</dbReference>
<dbReference type="InterPro" id="IPR012340">
    <property type="entry name" value="NA-bd_OB-fold"/>
</dbReference>